<evidence type="ECO:0000256" key="9">
    <source>
        <dbReference type="ARBA" id="ARBA00023065"/>
    </source>
</evidence>
<dbReference type="InterPro" id="IPR001734">
    <property type="entry name" value="Na/solute_symporter"/>
</dbReference>
<keyword evidence="3" id="KW-0813">Transport</keyword>
<name>A0A1D8TZD2_9CYAN</name>
<comment type="catalytic activity">
    <reaction evidence="12">
        <text>L-proline(in) + Na(+)(in) = L-proline(out) + Na(+)(out)</text>
        <dbReference type="Rhea" id="RHEA:28967"/>
        <dbReference type="ChEBI" id="CHEBI:29101"/>
        <dbReference type="ChEBI" id="CHEBI:60039"/>
    </reaction>
</comment>
<evidence type="ECO:0000256" key="10">
    <source>
        <dbReference type="ARBA" id="ARBA00023136"/>
    </source>
</evidence>
<feature type="transmembrane region" description="Helical" evidence="14">
    <location>
        <begin position="75"/>
        <end position="93"/>
    </location>
</feature>
<evidence type="ECO:0000313" key="15">
    <source>
        <dbReference type="EMBL" id="AOX03002.1"/>
    </source>
</evidence>
<dbReference type="OrthoDB" id="9814523at2"/>
<gene>
    <name evidence="15" type="ORF">BJP34_29355</name>
</gene>
<keyword evidence="10 14" id="KW-0472">Membrane</keyword>
<keyword evidence="11" id="KW-0739">Sodium transport</keyword>
<dbReference type="GO" id="GO:0015293">
    <property type="term" value="F:symporter activity"/>
    <property type="evidence" value="ECO:0007669"/>
    <property type="project" value="UniProtKB-KW"/>
</dbReference>
<evidence type="ECO:0000256" key="14">
    <source>
        <dbReference type="SAM" id="Phobius"/>
    </source>
</evidence>
<accession>A0A1D8TZD2</accession>
<dbReference type="InterPro" id="IPR038377">
    <property type="entry name" value="Na/Glc_symporter_sf"/>
</dbReference>
<proteinExistence type="inferred from homology"/>
<keyword evidence="4" id="KW-1003">Cell membrane</keyword>
<evidence type="ECO:0000256" key="12">
    <source>
        <dbReference type="ARBA" id="ARBA00033708"/>
    </source>
</evidence>
<dbReference type="GO" id="GO:0005886">
    <property type="term" value="C:plasma membrane"/>
    <property type="evidence" value="ECO:0007669"/>
    <property type="project" value="UniProtKB-SubCell"/>
</dbReference>
<protein>
    <recommendedName>
        <fullName evidence="17">Sodium:proline symporter</fullName>
    </recommendedName>
</protein>
<comment type="subcellular location">
    <subcellularLocation>
        <location evidence="1">Cell membrane</location>
        <topology evidence="1">Multi-pass membrane protein</topology>
    </subcellularLocation>
</comment>
<evidence type="ECO:0000256" key="5">
    <source>
        <dbReference type="ARBA" id="ARBA00022692"/>
    </source>
</evidence>
<dbReference type="AlphaFoldDB" id="A0A1D8TZD2"/>
<feature type="transmembrane region" description="Helical" evidence="14">
    <location>
        <begin position="45"/>
        <end position="69"/>
    </location>
</feature>
<sequence length="185" mass="19545">MESGITIFSFGLFLVIFLWVGALAAKSSDNTESDYLLGSRSFGKVFVGLSAGATGNSGWIMIGAVGMAYSMGVSALLMVIAMFLGEVTFWTFFPDKINQISRKENSQTIPEFLGSTVKKPQGRRIITLIVAVITVVFIGAYTAAQFAAAAKTLDVFFGVDPTIGALIAAASILVYCVTGGQALPF</sequence>
<dbReference type="RefSeq" id="WP_070395395.1">
    <property type="nucleotide sequence ID" value="NZ_CP017599.1"/>
</dbReference>
<keyword evidence="8" id="KW-0915">Sodium</keyword>
<dbReference type="PANTHER" id="PTHR48086:SF3">
    <property type="entry name" value="SODIUM_PROLINE SYMPORTER"/>
    <property type="match status" value="1"/>
</dbReference>
<evidence type="ECO:0000256" key="3">
    <source>
        <dbReference type="ARBA" id="ARBA00022448"/>
    </source>
</evidence>
<evidence type="ECO:0000256" key="8">
    <source>
        <dbReference type="ARBA" id="ARBA00023053"/>
    </source>
</evidence>
<evidence type="ECO:0000256" key="6">
    <source>
        <dbReference type="ARBA" id="ARBA00022847"/>
    </source>
</evidence>
<dbReference type="Gene3D" id="1.20.1730.10">
    <property type="entry name" value="Sodium/glucose cotransporter"/>
    <property type="match status" value="1"/>
</dbReference>
<dbReference type="GO" id="GO:0006814">
    <property type="term" value="P:sodium ion transport"/>
    <property type="evidence" value="ECO:0007669"/>
    <property type="project" value="UniProtKB-KW"/>
</dbReference>
<evidence type="ECO:0008006" key="17">
    <source>
        <dbReference type="Google" id="ProtNLM"/>
    </source>
</evidence>
<dbReference type="STRING" id="1458985.BJP34_29355"/>
<keyword evidence="7 14" id="KW-1133">Transmembrane helix</keyword>
<keyword evidence="6" id="KW-0769">Symport</keyword>
<evidence type="ECO:0000256" key="2">
    <source>
        <dbReference type="ARBA" id="ARBA00006434"/>
    </source>
</evidence>
<evidence type="ECO:0000256" key="11">
    <source>
        <dbReference type="ARBA" id="ARBA00023201"/>
    </source>
</evidence>
<keyword evidence="5 14" id="KW-0812">Transmembrane</keyword>
<dbReference type="InterPro" id="IPR050277">
    <property type="entry name" value="Sodium:Solute_Symporter"/>
</dbReference>
<organism evidence="15 16">
    <name type="scientific">Moorena producens PAL-8-15-08-1</name>
    <dbReference type="NCBI Taxonomy" id="1458985"/>
    <lineage>
        <taxon>Bacteria</taxon>
        <taxon>Bacillati</taxon>
        <taxon>Cyanobacteriota</taxon>
        <taxon>Cyanophyceae</taxon>
        <taxon>Coleofasciculales</taxon>
        <taxon>Coleofasciculaceae</taxon>
        <taxon>Moorena</taxon>
    </lineage>
</organism>
<evidence type="ECO:0000313" key="16">
    <source>
        <dbReference type="Proteomes" id="UP000177870"/>
    </source>
</evidence>
<dbReference type="Proteomes" id="UP000177870">
    <property type="component" value="Chromosome"/>
</dbReference>
<evidence type="ECO:0000256" key="1">
    <source>
        <dbReference type="ARBA" id="ARBA00004651"/>
    </source>
</evidence>
<feature type="transmembrane region" description="Helical" evidence="14">
    <location>
        <begin position="163"/>
        <end position="183"/>
    </location>
</feature>
<reference evidence="16" key="1">
    <citation type="submission" date="2016-10" db="EMBL/GenBank/DDBJ databases">
        <title>Comparative genomics uncovers the prolific and rare metabolic potential of the cyanobacterial genus Moorea.</title>
        <authorList>
            <person name="Leao T."/>
            <person name="Castelao G."/>
            <person name="Korobeynikov A."/>
            <person name="Monroe E.A."/>
            <person name="Podell S."/>
            <person name="Glukhov E."/>
            <person name="Allen E."/>
            <person name="Gerwick W.H."/>
            <person name="Gerwick L."/>
        </authorList>
    </citation>
    <scope>NUCLEOTIDE SEQUENCE [LARGE SCALE GENOMIC DNA]</scope>
    <source>
        <strain evidence="16">PAL-8-15-08-1</strain>
    </source>
</reference>
<dbReference type="PANTHER" id="PTHR48086">
    <property type="entry name" value="SODIUM/PROLINE SYMPORTER-RELATED"/>
    <property type="match status" value="1"/>
</dbReference>
<evidence type="ECO:0000256" key="13">
    <source>
        <dbReference type="RuleBase" id="RU362091"/>
    </source>
</evidence>
<dbReference type="Pfam" id="PF00474">
    <property type="entry name" value="SSF"/>
    <property type="match status" value="1"/>
</dbReference>
<feature type="transmembrane region" description="Helical" evidence="14">
    <location>
        <begin position="125"/>
        <end position="143"/>
    </location>
</feature>
<dbReference type="PROSITE" id="PS50283">
    <property type="entry name" value="NA_SOLUT_SYMP_3"/>
    <property type="match status" value="1"/>
</dbReference>
<dbReference type="KEGG" id="mpro:BJP34_29355"/>
<evidence type="ECO:0000256" key="4">
    <source>
        <dbReference type="ARBA" id="ARBA00022475"/>
    </source>
</evidence>
<comment type="similarity">
    <text evidence="2 13">Belongs to the sodium:solute symporter (SSF) (TC 2.A.21) family.</text>
</comment>
<dbReference type="EMBL" id="CP017599">
    <property type="protein sequence ID" value="AOX03002.1"/>
    <property type="molecule type" value="Genomic_DNA"/>
</dbReference>
<keyword evidence="9" id="KW-0406">Ion transport</keyword>
<feature type="transmembrane region" description="Helical" evidence="14">
    <location>
        <begin position="6"/>
        <end position="25"/>
    </location>
</feature>
<evidence type="ECO:0000256" key="7">
    <source>
        <dbReference type="ARBA" id="ARBA00022989"/>
    </source>
</evidence>